<evidence type="ECO:0000256" key="4">
    <source>
        <dbReference type="ARBA" id="ARBA00022840"/>
    </source>
</evidence>
<evidence type="ECO:0000256" key="1">
    <source>
        <dbReference type="ARBA" id="ARBA00022679"/>
    </source>
</evidence>
<dbReference type="Pfam" id="PF04265">
    <property type="entry name" value="TPK_B1_binding"/>
    <property type="match status" value="1"/>
</dbReference>
<keyword evidence="2" id="KW-0547">Nucleotide-binding</keyword>
<dbReference type="AlphaFoldDB" id="A0A0C9PZE3"/>
<evidence type="ECO:0000313" key="7">
    <source>
        <dbReference type="EMBL" id="GAN37574.1"/>
    </source>
</evidence>
<dbReference type="InterPro" id="IPR053149">
    <property type="entry name" value="TPK"/>
</dbReference>
<dbReference type="SUPFAM" id="SSF63999">
    <property type="entry name" value="Thiamin pyrophosphokinase, catalytic domain"/>
    <property type="match status" value="1"/>
</dbReference>
<dbReference type="EC" id="2.7.6.2" evidence="5"/>
<keyword evidence="1" id="KW-0808">Transferase</keyword>
<organism evidence="7 8">
    <name type="scientific">Lacticaseibacillus paracasei NRIC 0644</name>
    <dbReference type="NCBI Taxonomy" id="1435038"/>
    <lineage>
        <taxon>Bacteria</taxon>
        <taxon>Bacillati</taxon>
        <taxon>Bacillota</taxon>
        <taxon>Bacilli</taxon>
        <taxon>Lactobacillales</taxon>
        <taxon>Lactobacillaceae</taxon>
        <taxon>Lacticaseibacillus</taxon>
    </lineage>
</organism>
<dbReference type="GO" id="GO:0030975">
    <property type="term" value="F:thiamine binding"/>
    <property type="evidence" value="ECO:0007669"/>
    <property type="project" value="InterPro"/>
</dbReference>
<evidence type="ECO:0000313" key="8">
    <source>
        <dbReference type="Proteomes" id="UP000032552"/>
    </source>
</evidence>
<dbReference type="SMART" id="SM00983">
    <property type="entry name" value="TPK_B1_binding"/>
    <property type="match status" value="1"/>
</dbReference>
<dbReference type="PANTHER" id="PTHR41299">
    <property type="entry name" value="THIAMINE PYROPHOSPHOKINASE"/>
    <property type="match status" value="1"/>
</dbReference>
<dbReference type="InterPro" id="IPR007373">
    <property type="entry name" value="Thiamin_PyroPKinase_B1-bd"/>
</dbReference>
<dbReference type="GO" id="GO:0004788">
    <property type="term" value="F:thiamine diphosphokinase activity"/>
    <property type="evidence" value="ECO:0007669"/>
    <property type="project" value="UniProtKB-UniRule"/>
</dbReference>
<evidence type="ECO:0000259" key="6">
    <source>
        <dbReference type="SMART" id="SM00983"/>
    </source>
</evidence>
<evidence type="ECO:0000256" key="2">
    <source>
        <dbReference type="ARBA" id="ARBA00022741"/>
    </source>
</evidence>
<sequence length="222" mass="24587">MTHVNIMAGGPQACLPAAWEQLPGVWIGVDRGTLRLVRAGIHPELAVGDFDSLTLEELRLVRGHVQKLQQVPSEKDDTDTELAVKAALQASSSGDVTLVGGTGGRLDHFLSNLFLPLQPRFLADIERLHLFDVQNWVDYYSPGKHEIKPLPGYRYVAVVNLTPVADLTIVGAKYPLKPWQAGYPYAWASNEFLGKQPFTVSWTTGQVAIIYSRDRRGQKLDN</sequence>
<dbReference type="NCBIfam" id="TIGR01378">
    <property type="entry name" value="thi_PPkinase"/>
    <property type="match status" value="1"/>
</dbReference>
<protein>
    <recommendedName>
        <fullName evidence="5">Thiamine diphosphokinase</fullName>
        <ecNumber evidence="5">2.7.6.2</ecNumber>
    </recommendedName>
</protein>
<evidence type="ECO:0000256" key="5">
    <source>
        <dbReference type="NCBIfam" id="TIGR01378"/>
    </source>
</evidence>
<gene>
    <name evidence="7" type="ORF">LC0644_2163</name>
</gene>
<accession>A0A0C9PZE3</accession>
<dbReference type="GO" id="GO:0005524">
    <property type="term" value="F:ATP binding"/>
    <property type="evidence" value="ECO:0007669"/>
    <property type="project" value="UniProtKB-KW"/>
</dbReference>
<keyword evidence="3 7" id="KW-0418">Kinase</keyword>
<keyword evidence="4" id="KW-0067">ATP-binding</keyword>
<dbReference type="InterPro" id="IPR006282">
    <property type="entry name" value="Thi_PPkinase"/>
</dbReference>
<reference evidence="8" key="1">
    <citation type="submission" date="2014-05" db="EMBL/GenBank/DDBJ databases">
        <title>Whole genome sequencing of Lactobacillus casei NRIC0644.</title>
        <authorList>
            <person name="Atarashi H."/>
            <person name="Yoshida Y."/>
            <person name="Fujimura S."/>
            <person name="Tanaka N."/>
            <person name="Shiwa Y."/>
            <person name="Yoshikawa H."/>
            <person name="Okada S."/>
            <person name="Nakagawa J."/>
        </authorList>
    </citation>
    <scope>NUCLEOTIDE SEQUENCE [LARGE SCALE GENOMIC DNA]</scope>
    <source>
        <strain evidence="8">NRIC0644</strain>
    </source>
</reference>
<dbReference type="GO" id="GO:0009229">
    <property type="term" value="P:thiamine diphosphate biosynthetic process"/>
    <property type="evidence" value="ECO:0007669"/>
    <property type="project" value="InterPro"/>
</dbReference>
<dbReference type="Proteomes" id="UP000032552">
    <property type="component" value="Unassembled WGS sequence"/>
</dbReference>
<dbReference type="CDD" id="cd07995">
    <property type="entry name" value="TPK"/>
    <property type="match status" value="1"/>
</dbReference>
<dbReference type="RefSeq" id="WP_045624618.1">
    <property type="nucleotide sequence ID" value="NZ_BAYM01000244.1"/>
</dbReference>
<dbReference type="InterPro" id="IPR036759">
    <property type="entry name" value="TPK_catalytic_sf"/>
</dbReference>
<dbReference type="PANTHER" id="PTHR41299:SF1">
    <property type="entry name" value="THIAMINE PYROPHOSPHOKINASE"/>
    <property type="match status" value="1"/>
</dbReference>
<dbReference type="GO" id="GO:0006772">
    <property type="term" value="P:thiamine metabolic process"/>
    <property type="evidence" value="ECO:0007669"/>
    <property type="project" value="UniProtKB-UniRule"/>
</dbReference>
<dbReference type="GO" id="GO:0016301">
    <property type="term" value="F:kinase activity"/>
    <property type="evidence" value="ECO:0007669"/>
    <property type="project" value="UniProtKB-KW"/>
</dbReference>
<evidence type="ECO:0000256" key="3">
    <source>
        <dbReference type="ARBA" id="ARBA00022777"/>
    </source>
</evidence>
<dbReference type="EMBL" id="BAYM01000244">
    <property type="protein sequence ID" value="GAN37574.1"/>
    <property type="molecule type" value="Genomic_DNA"/>
</dbReference>
<comment type="caution">
    <text evidence="7">The sequence shown here is derived from an EMBL/GenBank/DDBJ whole genome shotgun (WGS) entry which is preliminary data.</text>
</comment>
<dbReference type="InterPro" id="IPR007371">
    <property type="entry name" value="TPK_catalytic"/>
</dbReference>
<name>A0A0C9PZE3_LACPA</name>
<proteinExistence type="predicted"/>
<dbReference type="Gene3D" id="3.40.50.10240">
    <property type="entry name" value="Thiamin pyrophosphokinase, catalytic domain"/>
    <property type="match status" value="1"/>
</dbReference>
<feature type="domain" description="Thiamin pyrophosphokinase thiamin-binding" evidence="6">
    <location>
        <begin position="143"/>
        <end position="208"/>
    </location>
</feature>
<dbReference type="Pfam" id="PF04263">
    <property type="entry name" value="TPK_catalytic"/>
    <property type="match status" value="1"/>
</dbReference>